<reference evidence="1 2" key="1">
    <citation type="submission" date="2016-10" db="EMBL/GenBank/DDBJ databases">
        <authorList>
            <person name="de Groot N.N."/>
        </authorList>
    </citation>
    <scope>NUCLEOTIDE SEQUENCE [LARGE SCALE GENOMIC DNA]</scope>
    <source>
        <strain evidence="1 2">JCM 19513</strain>
    </source>
</reference>
<dbReference type="RefSeq" id="WP_074864028.1">
    <property type="nucleotide sequence ID" value="NZ_FOAS01000001.1"/>
</dbReference>
<evidence type="ECO:0008006" key="3">
    <source>
        <dbReference type="Google" id="ProtNLM"/>
    </source>
</evidence>
<dbReference type="STRING" id="1429083.GCA_001885685_00529"/>
<organism evidence="1 2">
    <name type="scientific">Atopomonas hussainii</name>
    <dbReference type="NCBI Taxonomy" id="1429083"/>
    <lineage>
        <taxon>Bacteria</taxon>
        <taxon>Pseudomonadati</taxon>
        <taxon>Pseudomonadota</taxon>
        <taxon>Gammaproteobacteria</taxon>
        <taxon>Pseudomonadales</taxon>
        <taxon>Pseudomonadaceae</taxon>
        <taxon>Atopomonas</taxon>
    </lineage>
</organism>
<evidence type="ECO:0000313" key="1">
    <source>
        <dbReference type="EMBL" id="SEK20445.1"/>
    </source>
</evidence>
<accession>A0A1H7FB54</accession>
<dbReference type="AlphaFoldDB" id="A0A1H7FB54"/>
<gene>
    <name evidence="1" type="ORF">SAMN05216214_10189</name>
</gene>
<sequence length="68" mass="8009">MTKDQLRAQLEQQAQAFLEKNGAEVVLYAAQMKPDRRAWRRKSSVQEEQFQRELGKMAKDVEKDRDQA</sequence>
<name>A0A1H7FB54_9GAMM</name>
<keyword evidence="2" id="KW-1185">Reference proteome</keyword>
<evidence type="ECO:0000313" key="2">
    <source>
        <dbReference type="Proteomes" id="UP000185766"/>
    </source>
</evidence>
<dbReference type="Proteomes" id="UP000185766">
    <property type="component" value="Unassembled WGS sequence"/>
</dbReference>
<dbReference type="EMBL" id="FOAS01000001">
    <property type="protein sequence ID" value="SEK20445.1"/>
    <property type="molecule type" value="Genomic_DNA"/>
</dbReference>
<proteinExistence type="predicted"/>
<protein>
    <recommendedName>
        <fullName evidence="3">Beta-ketoadipyl CoA thiolase</fullName>
    </recommendedName>
</protein>